<reference evidence="2" key="4">
    <citation type="submission" date="2019-03" db="UniProtKB">
        <authorList>
            <consortium name="EnsemblPlants"/>
        </authorList>
    </citation>
    <scope>IDENTIFICATION</scope>
</reference>
<evidence type="ECO:0000256" key="1">
    <source>
        <dbReference type="SAM" id="MobiDB-lite"/>
    </source>
</evidence>
<dbReference type="AlphaFoldDB" id="A0A453KX40"/>
<proteinExistence type="predicted"/>
<reference evidence="2" key="3">
    <citation type="journal article" date="2017" name="Nature">
        <title>Genome sequence of the progenitor of the wheat D genome Aegilops tauschii.</title>
        <authorList>
            <person name="Luo M.C."/>
            <person name="Gu Y.Q."/>
            <person name="Puiu D."/>
            <person name="Wang H."/>
            <person name="Twardziok S.O."/>
            <person name="Deal K.R."/>
            <person name="Huo N."/>
            <person name="Zhu T."/>
            <person name="Wang L."/>
            <person name="Wang Y."/>
            <person name="McGuire P.E."/>
            <person name="Liu S."/>
            <person name="Long H."/>
            <person name="Ramasamy R.K."/>
            <person name="Rodriguez J.C."/>
            <person name="Van S.L."/>
            <person name="Yuan L."/>
            <person name="Wang Z."/>
            <person name="Xia Z."/>
            <person name="Xiao L."/>
            <person name="Anderson O.D."/>
            <person name="Ouyang S."/>
            <person name="Liang Y."/>
            <person name="Zimin A.V."/>
            <person name="Pertea G."/>
            <person name="Qi P."/>
            <person name="Bennetzen J.L."/>
            <person name="Dai X."/>
            <person name="Dawson M.W."/>
            <person name="Muller H.G."/>
            <person name="Kugler K."/>
            <person name="Rivarola-Duarte L."/>
            <person name="Spannagl M."/>
            <person name="Mayer K.F.X."/>
            <person name="Lu F.H."/>
            <person name="Bevan M.W."/>
            <person name="Leroy P."/>
            <person name="Li P."/>
            <person name="You F.M."/>
            <person name="Sun Q."/>
            <person name="Liu Z."/>
            <person name="Lyons E."/>
            <person name="Wicker T."/>
            <person name="Salzberg S.L."/>
            <person name="Devos K.M."/>
            <person name="Dvorak J."/>
        </authorList>
    </citation>
    <scope>NUCLEOTIDE SEQUENCE [LARGE SCALE GENOMIC DNA]</scope>
    <source>
        <strain evidence="2">cv. AL8/78</strain>
    </source>
</reference>
<reference evidence="3" key="2">
    <citation type="journal article" date="2017" name="Nat. Plants">
        <title>The Aegilops tauschii genome reveals multiple impacts of transposons.</title>
        <authorList>
            <person name="Zhao G."/>
            <person name="Zou C."/>
            <person name="Li K."/>
            <person name="Wang K."/>
            <person name="Li T."/>
            <person name="Gao L."/>
            <person name="Zhang X."/>
            <person name="Wang H."/>
            <person name="Yang Z."/>
            <person name="Liu X."/>
            <person name="Jiang W."/>
            <person name="Mao L."/>
            <person name="Kong X."/>
            <person name="Jiao Y."/>
            <person name="Jia J."/>
        </authorList>
    </citation>
    <scope>NUCLEOTIDE SEQUENCE [LARGE SCALE GENOMIC DNA]</scope>
    <source>
        <strain evidence="3">cv. AL8/78</strain>
    </source>
</reference>
<name>A0A453KX40_AEGTS</name>
<sequence length="83" mass="8309">KSHRLLLPRRPESSSAAAYLSLPPSSPRRAKSLSLSVNLFEVGVCGRGGGAGVRASAATGDQGGGGRGRRGRVEGGLAVLSAP</sequence>
<accession>A0A453KX40</accession>
<dbReference type="Gramene" id="AET5Gv20542900.4">
    <property type="protein sequence ID" value="AET5Gv20542900.4"/>
    <property type="gene ID" value="AET5Gv20542900"/>
</dbReference>
<reference evidence="3" key="1">
    <citation type="journal article" date="2014" name="Science">
        <title>Ancient hybridizations among the ancestral genomes of bread wheat.</title>
        <authorList>
            <consortium name="International Wheat Genome Sequencing Consortium,"/>
            <person name="Marcussen T."/>
            <person name="Sandve S.R."/>
            <person name="Heier L."/>
            <person name="Spannagl M."/>
            <person name="Pfeifer M."/>
            <person name="Jakobsen K.S."/>
            <person name="Wulff B.B."/>
            <person name="Steuernagel B."/>
            <person name="Mayer K.F."/>
            <person name="Olsen O.A."/>
        </authorList>
    </citation>
    <scope>NUCLEOTIDE SEQUENCE [LARGE SCALE GENOMIC DNA]</scope>
    <source>
        <strain evidence="3">cv. AL8/78</strain>
    </source>
</reference>
<reference evidence="2" key="5">
    <citation type="journal article" date="2021" name="G3 (Bethesda)">
        <title>Aegilops tauschii genome assembly Aet v5.0 features greater sequence contiguity and improved annotation.</title>
        <authorList>
            <person name="Wang L."/>
            <person name="Zhu T."/>
            <person name="Rodriguez J.C."/>
            <person name="Deal K.R."/>
            <person name="Dubcovsky J."/>
            <person name="McGuire P.E."/>
            <person name="Lux T."/>
            <person name="Spannagl M."/>
            <person name="Mayer K.F.X."/>
            <person name="Baldrich P."/>
            <person name="Meyers B.C."/>
            <person name="Huo N."/>
            <person name="Gu Y.Q."/>
            <person name="Zhou H."/>
            <person name="Devos K.M."/>
            <person name="Bennetzen J.L."/>
            <person name="Unver T."/>
            <person name="Budak H."/>
            <person name="Gulick P.J."/>
            <person name="Galiba G."/>
            <person name="Kalapos B."/>
            <person name="Nelson D.R."/>
            <person name="Li P."/>
            <person name="You F.M."/>
            <person name="Luo M.C."/>
            <person name="Dvorak J."/>
        </authorList>
    </citation>
    <scope>NUCLEOTIDE SEQUENCE [LARGE SCALE GENOMIC DNA]</scope>
    <source>
        <strain evidence="2">cv. AL8/78</strain>
    </source>
</reference>
<organism evidence="2 3">
    <name type="scientific">Aegilops tauschii subsp. strangulata</name>
    <name type="common">Goatgrass</name>
    <dbReference type="NCBI Taxonomy" id="200361"/>
    <lineage>
        <taxon>Eukaryota</taxon>
        <taxon>Viridiplantae</taxon>
        <taxon>Streptophyta</taxon>
        <taxon>Embryophyta</taxon>
        <taxon>Tracheophyta</taxon>
        <taxon>Spermatophyta</taxon>
        <taxon>Magnoliopsida</taxon>
        <taxon>Liliopsida</taxon>
        <taxon>Poales</taxon>
        <taxon>Poaceae</taxon>
        <taxon>BOP clade</taxon>
        <taxon>Pooideae</taxon>
        <taxon>Triticodae</taxon>
        <taxon>Triticeae</taxon>
        <taxon>Triticinae</taxon>
        <taxon>Aegilops</taxon>
    </lineage>
</organism>
<protein>
    <submittedName>
        <fullName evidence="2">Uncharacterized protein</fullName>
    </submittedName>
</protein>
<dbReference type="EnsemblPlants" id="AET5Gv20542900.4">
    <property type="protein sequence ID" value="AET5Gv20542900.4"/>
    <property type="gene ID" value="AET5Gv20542900"/>
</dbReference>
<feature type="region of interest" description="Disordered" evidence="1">
    <location>
        <begin position="49"/>
        <end position="83"/>
    </location>
</feature>
<evidence type="ECO:0000313" key="2">
    <source>
        <dbReference type="EnsemblPlants" id="AET5Gv20542900.4"/>
    </source>
</evidence>
<feature type="region of interest" description="Disordered" evidence="1">
    <location>
        <begin position="1"/>
        <end position="29"/>
    </location>
</feature>
<evidence type="ECO:0000313" key="3">
    <source>
        <dbReference type="Proteomes" id="UP000015105"/>
    </source>
</evidence>
<feature type="compositionally biased region" description="Low complexity" evidence="1">
    <location>
        <begin position="13"/>
        <end position="23"/>
    </location>
</feature>
<dbReference type="Proteomes" id="UP000015105">
    <property type="component" value="Chromosome 5D"/>
</dbReference>
<keyword evidence="3" id="KW-1185">Reference proteome</keyword>